<dbReference type="EMBL" id="JAFCIX010000578">
    <property type="protein sequence ID" value="KAH6585804.1"/>
    <property type="molecule type" value="Genomic_DNA"/>
</dbReference>
<reference evidence="14 15" key="1">
    <citation type="submission" date="2021-02" db="EMBL/GenBank/DDBJ databases">
        <title>Variation within the Batrachochytrium salamandrivorans European outbreak.</title>
        <authorList>
            <person name="Kelly M."/>
            <person name="Pasmans F."/>
            <person name="Shea T.P."/>
            <person name="Munoz J.F."/>
            <person name="Carranza S."/>
            <person name="Cuomo C.A."/>
            <person name="Martel A."/>
        </authorList>
    </citation>
    <scope>NUCLEOTIDE SEQUENCE [LARGE SCALE GENOMIC DNA]</scope>
    <source>
        <strain evidence="14 15">AMFP18/2</strain>
    </source>
</reference>
<evidence type="ECO:0000256" key="9">
    <source>
        <dbReference type="ARBA" id="ARBA00022833"/>
    </source>
</evidence>
<keyword evidence="9 12" id="KW-0862">Zinc</keyword>
<dbReference type="CDD" id="cd09596">
    <property type="entry name" value="M36"/>
    <property type="match status" value="1"/>
</dbReference>
<dbReference type="InterPro" id="IPR027268">
    <property type="entry name" value="Peptidase_M4/M1_CTD_sf"/>
</dbReference>
<evidence type="ECO:0000256" key="3">
    <source>
        <dbReference type="ARBA" id="ARBA00006006"/>
    </source>
</evidence>
<sequence>MFVPALTLILALVSSAVIAVPTVNNVYKRSVDSLDPSSTELPFYFPGSFYESIPHSGAPPSLSFEEDDAKTATDFIFKKLNLGENDFKVVNSYTDSFGIGHVYGTHMVNGASVSNHQAAAHVNNGEVTFFSTSFGTEQHLAKRNLAVSEPKVTLSFEDVSVIASTQLKTPVYSEFEHTFEYVAQSDGKVVYTYKFQLRDNPLTKWIQVWCSTTTGEVIQAINFANEASYRIIGLPRRDPTDGFATVYRVSVKEPLPRKWTDGKATEGNNVIALGPNGRTTRAIRNGVFNTKFNSKEEPGTATNIAAAAVNLFYITNTMHDISYQYGFTEKAGNFQKDNFGLGGKGNDAVIINVLNPSRVNGANFFISPDGEPGEMNMHRFTTATPNRNSGFDNGVVIHEYTHGISSRLTGGSATALCLKTTEARGMGEGWGDMMAMMVLAKSSDTATTQIPIGAYIANHPTGIRFHPYTTDMKVNPLKYSGLQNSGGVHAIGEVWASMLWEVYWNLVAKHGFSKHLRDAKRSAGNIVAMKIIMSGLMTQPCNPTFLAARDAIIDADVNHYKGANKCEIYKGFAKRGLGLGATDTRTNDLSVPPECQW</sequence>
<evidence type="ECO:0000256" key="2">
    <source>
        <dbReference type="ARBA" id="ARBA00004613"/>
    </source>
</evidence>
<dbReference type="InterPro" id="IPR050371">
    <property type="entry name" value="Fungal_virulence_M36"/>
</dbReference>
<gene>
    <name evidence="14" type="ORF">BASA50_000965</name>
</gene>
<evidence type="ECO:0000256" key="11">
    <source>
        <dbReference type="ARBA" id="ARBA00023145"/>
    </source>
</evidence>
<proteinExistence type="inferred from homology"/>
<evidence type="ECO:0000256" key="5">
    <source>
        <dbReference type="ARBA" id="ARBA00022670"/>
    </source>
</evidence>
<dbReference type="Pfam" id="PF07504">
    <property type="entry name" value="FTP"/>
    <property type="match status" value="1"/>
</dbReference>
<evidence type="ECO:0000256" key="7">
    <source>
        <dbReference type="ARBA" id="ARBA00022729"/>
    </source>
</evidence>
<keyword evidence="11 12" id="KW-0865">Zymogen</keyword>
<dbReference type="SUPFAM" id="SSF55486">
    <property type="entry name" value="Metalloproteases ('zincins'), catalytic domain"/>
    <property type="match status" value="1"/>
</dbReference>
<dbReference type="Gene3D" id="3.10.170.10">
    <property type="match status" value="1"/>
</dbReference>
<keyword evidence="15" id="KW-1185">Reference proteome</keyword>
<dbReference type="PANTHER" id="PTHR33478">
    <property type="entry name" value="EXTRACELLULAR METALLOPROTEINASE MEP"/>
    <property type="match status" value="1"/>
</dbReference>
<evidence type="ECO:0000256" key="8">
    <source>
        <dbReference type="ARBA" id="ARBA00022801"/>
    </source>
</evidence>
<dbReference type="InterPro" id="IPR001842">
    <property type="entry name" value="Peptidase_M36"/>
</dbReference>
<organism evidence="14 15">
    <name type="scientific">Batrachochytrium salamandrivorans</name>
    <dbReference type="NCBI Taxonomy" id="1357716"/>
    <lineage>
        <taxon>Eukaryota</taxon>
        <taxon>Fungi</taxon>
        <taxon>Fungi incertae sedis</taxon>
        <taxon>Chytridiomycota</taxon>
        <taxon>Chytridiomycota incertae sedis</taxon>
        <taxon>Chytridiomycetes</taxon>
        <taxon>Rhizophydiales</taxon>
        <taxon>Rhizophydiales incertae sedis</taxon>
        <taxon>Batrachochytrium</taxon>
    </lineage>
</organism>
<evidence type="ECO:0000256" key="12">
    <source>
        <dbReference type="RuleBase" id="RU364017"/>
    </source>
</evidence>
<keyword evidence="5 12" id="KW-0645">Protease</keyword>
<feature type="chain" id="PRO_5044974793" description="Extracellular metalloproteinase" evidence="12">
    <location>
        <begin position="20"/>
        <end position="597"/>
    </location>
</feature>
<dbReference type="PANTHER" id="PTHR33478:SF1">
    <property type="entry name" value="EXTRACELLULAR METALLOPROTEINASE MEP"/>
    <property type="match status" value="1"/>
</dbReference>
<feature type="signal peptide" evidence="12">
    <location>
        <begin position="1"/>
        <end position="19"/>
    </location>
</feature>
<dbReference type="Proteomes" id="UP001648503">
    <property type="component" value="Unassembled WGS sequence"/>
</dbReference>
<evidence type="ECO:0000256" key="1">
    <source>
        <dbReference type="ARBA" id="ARBA00001947"/>
    </source>
</evidence>
<protein>
    <recommendedName>
        <fullName evidence="12">Extracellular metalloproteinase</fullName>
        <ecNumber evidence="12">3.4.24.-</ecNumber>
    </recommendedName>
    <alternativeName>
        <fullName evidence="12">Fungalysin</fullName>
    </alternativeName>
</protein>
<dbReference type="Gene3D" id="1.10.390.10">
    <property type="entry name" value="Neutral Protease Domain 2"/>
    <property type="match status" value="1"/>
</dbReference>
<keyword evidence="6 12" id="KW-0479">Metal-binding</keyword>
<comment type="cofactor">
    <cofactor evidence="1 12">
        <name>Zn(2+)</name>
        <dbReference type="ChEBI" id="CHEBI:29105"/>
    </cofactor>
</comment>
<dbReference type="InterPro" id="IPR011096">
    <property type="entry name" value="FTP_domain"/>
</dbReference>
<evidence type="ECO:0000256" key="6">
    <source>
        <dbReference type="ARBA" id="ARBA00022723"/>
    </source>
</evidence>
<comment type="similarity">
    <text evidence="3 12">Belongs to the peptidase M36 family.</text>
</comment>
<evidence type="ECO:0000256" key="10">
    <source>
        <dbReference type="ARBA" id="ARBA00023049"/>
    </source>
</evidence>
<evidence type="ECO:0000259" key="13">
    <source>
        <dbReference type="Pfam" id="PF07504"/>
    </source>
</evidence>
<comment type="caution">
    <text evidence="14">The sequence shown here is derived from an EMBL/GenBank/DDBJ whole genome shotgun (WGS) entry which is preliminary data.</text>
</comment>
<dbReference type="Pfam" id="PF02128">
    <property type="entry name" value="Peptidase_M36"/>
    <property type="match status" value="1"/>
</dbReference>
<evidence type="ECO:0000256" key="4">
    <source>
        <dbReference type="ARBA" id="ARBA00022525"/>
    </source>
</evidence>
<dbReference type="EC" id="3.4.24.-" evidence="12"/>
<comment type="subcellular location">
    <subcellularLocation>
        <location evidence="2 12">Secreted</location>
    </subcellularLocation>
</comment>
<keyword evidence="8 12" id="KW-0378">Hydrolase</keyword>
<evidence type="ECO:0000313" key="15">
    <source>
        <dbReference type="Proteomes" id="UP001648503"/>
    </source>
</evidence>
<keyword evidence="10 12" id="KW-0482">Metalloprotease</keyword>
<accession>A0ABQ8ESG8</accession>
<name>A0ABQ8ESG8_9FUNG</name>
<keyword evidence="7 12" id="KW-0732">Signal</keyword>
<feature type="domain" description="FTP" evidence="13">
    <location>
        <begin position="85"/>
        <end position="134"/>
    </location>
</feature>
<evidence type="ECO:0000313" key="14">
    <source>
        <dbReference type="EMBL" id="KAH6585804.1"/>
    </source>
</evidence>
<keyword evidence="4 12" id="KW-0964">Secreted</keyword>